<evidence type="ECO:0000313" key="1">
    <source>
        <dbReference type="EMBL" id="KAF6803049.1"/>
    </source>
</evidence>
<accession>A0A8H6IY61</accession>
<gene>
    <name evidence="1" type="ORF">CSOJ01_11171</name>
</gene>
<sequence length="144" mass="16004">MAEVFGVVASAIAVGQAVESVMKLKQLWDNVQDASKRFSDLFVKLEILSALLEDVDRQFAEPSLPPGFWDRKLAQQSLKLCRNASSQLEILCSTLNDQLSSPRRSKRFKSAINVVMSDDGVRELEAMLDSALSLLQMAHQCYLG</sequence>
<keyword evidence="2" id="KW-1185">Reference proteome</keyword>
<dbReference type="Proteomes" id="UP000652219">
    <property type="component" value="Unassembled WGS sequence"/>
</dbReference>
<comment type="caution">
    <text evidence="1">The sequence shown here is derived from an EMBL/GenBank/DDBJ whole genome shotgun (WGS) entry which is preliminary data.</text>
</comment>
<dbReference type="EMBL" id="WIGN01000250">
    <property type="protein sequence ID" value="KAF6803049.1"/>
    <property type="molecule type" value="Genomic_DNA"/>
</dbReference>
<evidence type="ECO:0008006" key="3">
    <source>
        <dbReference type="Google" id="ProtNLM"/>
    </source>
</evidence>
<proteinExistence type="predicted"/>
<organism evidence="1 2">
    <name type="scientific">Colletotrichum sojae</name>
    <dbReference type="NCBI Taxonomy" id="2175907"/>
    <lineage>
        <taxon>Eukaryota</taxon>
        <taxon>Fungi</taxon>
        <taxon>Dikarya</taxon>
        <taxon>Ascomycota</taxon>
        <taxon>Pezizomycotina</taxon>
        <taxon>Sordariomycetes</taxon>
        <taxon>Hypocreomycetidae</taxon>
        <taxon>Glomerellales</taxon>
        <taxon>Glomerellaceae</taxon>
        <taxon>Colletotrichum</taxon>
        <taxon>Colletotrichum orchidearum species complex</taxon>
    </lineage>
</organism>
<reference evidence="1 2" key="1">
    <citation type="journal article" date="2020" name="Phytopathology">
        <title>Genome Sequence Resources of Colletotrichum truncatum, C. plurivorum, C. musicola, and C. sojae: Four Species Pathogenic to Soybean (Glycine max).</title>
        <authorList>
            <person name="Rogerio F."/>
            <person name="Boufleur T.R."/>
            <person name="Ciampi-Guillardi M."/>
            <person name="Sukno S.A."/>
            <person name="Thon M.R."/>
            <person name="Massola Junior N.S."/>
            <person name="Baroncelli R."/>
        </authorList>
    </citation>
    <scope>NUCLEOTIDE SEQUENCE [LARGE SCALE GENOMIC DNA]</scope>
    <source>
        <strain evidence="1 2">LFN0009</strain>
    </source>
</reference>
<dbReference type="AlphaFoldDB" id="A0A8H6IY61"/>
<evidence type="ECO:0000313" key="2">
    <source>
        <dbReference type="Proteomes" id="UP000652219"/>
    </source>
</evidence>
<protein>
    <recommendedName>
        <fullName evidence="3">Fungal N-terminal domain-containing protein</fullName>
    </recommendedName>
</protein>
<name>A0A8H6IY61_9PEZI</name>